<sequence>MAEHGYSLLRIIIIDSFWQGQVNELDLTGHTQLEGTNGAGKTSLMRLLPLFYGMRPSDIVSKVDQAKNFADFYLPRESSILVYEYCRPFGQKCQVLATSDGRGVHFKFIDAAYDSQYFIASTAGSNTTVNPSVTGKDSKAKPFTISEIERNYRNIGKESSKFLGIDKYRQVIQNLRSGRKHKEIRLLQNRFSFSEQACPHIDKVINGTIEKNLDFEAVKRMLVAIASDHLARDSLDEKEQLSLNKADITNWLADIQASRAIKKVADKIAIWQNDFSAFASLVNKLQHLHAEIIAHQARLELKQQERDTLKKTSSETKNKLDHELTTLTEQFNKEKFNLIAKIEADLSKIELLDADKLNFDEDDASSYQLKAEQASQIQAELNEVIAVIDAFEGNISKIGQKFDKLIQQIEVEKLKGINSNKEKAARITAESTEKLSRINDVFHQQEHALSAQLHKEELKLQKDQQIIQHQVDTAKQQLAQPSIPPQLSTDIEHNNDALTHAQHNYNQLVQQESVLQKQQYQLEKKQHQYLTQRSEINRYLEQLRQDYHQVELQLLPQTGSLHHYLINEPQAVNWQDNIGRLLTTEQLSRTDLNPQWLTANANAKQISPSLYGLSIDLQQLPCDDSLFLDEAQLRDKRQAIETKLQTQTNAITQLDEQLKVVAKDSSQLKINVSEHTQSLNQQKLTLGQLQTQQQNLAIKKQRAIKEHRQIIESQIHNFTQQLKALEKKQHSFEENKAEQLHDLTNDKLEKSMVIESDRDNQLALLTEQHATLLSNTKQRLADLKKQQASDIEKLDPEGEVDKRIAKRVMLEKNLQQCAVFSQKARDYNSFMNERYCHRDALAEENQNRKIIKRNLESNYEDNRVALTTKINELKLLIKKNNLAKQATDDLLVQLNDNKRLGEMSAVSSELCQQEPANQADLTVSFFQDYYQQFKTIEKRLTSQLTTFSERFRKEHSGSELFENWQKLLHDNDNYAGAKTLFKYREPISELLNSADQKQQSTYQLVTVNATMINEFYQHIENFGRNIKRIGRLLSTKVTALAHFEALADINVTTVMKQEELDYWGPLQKFAEVFERYKDQLRDGIGEVPDDLVFAMQKLANYLPNEGFVLAHNNLFDLEFTIVEKGQVKHARNAKQLKKVSSTGLSYLAMLSLFAGLLAMLRGDSKHASQVILPVDELGELAAENIDLLLKMFNDNHISMLSASPSTDRHILSLYHRHYKLKDNKIYHADIPQSRLDELLAQRNKTSIATSITADTLQDLDKNRGPQSPQKIAGELS</sequence>
<feature type="coiled-coil region" evidence="1">
    <location>
        <begin position="708"/>
        <end position="735"/>
    </location>
</feature>
<keyword evidence="1" id="KW-0175">Coiled coil</keyword>
<evidence type="ECO:0000256" key="2">
    <source>
        <dbReference type="SAM" id="MobiDB-lite"/>
    </source>
</evidence>
<dbReference type="EMBL" id="SZVP01000011">
    <property type="protein sequence ID" value="TMM44039.1"/>
    <property type="molecule type" value="Genomic_DNA"/>
</dbReference>
<evidence type="ECO:0000313" key="4">
    <source>
        <dbReference type="Proteomes" id="UP000307702"/>
    </source>
</evidence>
<feature type="coiled-coil region" evidence="1">
    <location>
        <begin position="285"/>
        <end position="319"/>
    </location>
</feature>
<dbReference type="AlphaFoldDB" id="A0A8H2JME0"/>
<accession>A0A8H2JME0</accession>
<name>A0A8H2JME0_9GAMM</name>
<comment type="caution">
    <text evidence="3">The sequence shown here is derived from an EMBL/GenBank/DDBJ whole genome shotgun (WGS) entry which is preliminary data.</text>
</comment>
<protein>
    <submittedName>
        <fullName evidence="3">ATP-binding protein</fullName>
    </submittedName>
</protein>
<keyword evidence="3" id="KW-0547">Nucleotide-binding</keyword>
<dbReference type="RefSeq" id="WP_138623547.1">
    <property type="nucleotide sequence ID" value="NZ_SZVP01000011.1"/>
</dbReference>
<organism evidence="3 4">
    <name type="scientific">Colwellia ponticola</name>
    <dbReference type="NCBI Taxonomy" id="2304625"/>
    <lineage>
        <taxon>Bacteria</taxon>
        <taxon>Pseudomonadati</taxon>
        <taxon>Pseudomonadota</taxon>
        <taxon>Gammaproteobacteria</taxon>
        <taxon>Alteromonadales</taxon>
        <taxon>Colwelliaceae</taxon>
        <taxon>Colwellia</taxon>
    </lineage>
</organism>
<dbReference type="OrthoDB" id="9810371at2"/>
<dbReference type="Proteomes" id="UP000307702">
    <property type="component" value="Unassembled WGS sequence"/>
</dbReference>
<evidence type="ECO:0000313" key="3">
    <source>
        <dbReference type="EMBL" id="TMM44039.1"/>
    </source>
</evidence>
<proteinExistence type="predicted"/>
<feature type="region of interest" description="Disordered" evidence="2">
    <location>
        <begin position="1256"/>
        <end position="1276"/>
    </location>
</feature>
<keyword evidence="4" id="KW-1185">Reference proteome</keyword>
<reference evidence="3 4" key="1">
    <citation type="submission" date="2019-05" db="EMBL/GenBank/DDBJ databases">
        <title>Colwellia ponticola sp. nov., isolated from seawater.</title>
        <authorList>
            <person name="Yoon J.-H."/>
        </authorList>
    </citation>
    <scope>NUCLEOTIDE SEQUENCE [LARGE SCALE GENOMIC DNA]</scope>
    <source>
        <strain evidence="3 4">OISW-25</strain>
    </source>
</reference>
<dbReference type="InterPro" id="IPR021979">
    <property type="entry name" value="DUF3584"/>
</dbReference>
<keyword evidence="3" id="KW-0067">ATP-binding</keyword>
<gene>
    <name evidence="3" type="ORF">FCS21_11600</name>
</gene>
<evidence type="ECO:0000256" key="1">
    <source>
        <dbReference type="SAM" id="Coils"/>
    </source>
</evidence>
<dbReference type="GO" id="GO:0005524">
    <property type="term" value="F:ATP binding"/>
    <property type="evidence" value="ECO:0007669"/>
    <property type="project" value="UniProtKB-KW"/>
</dbReference>
<dbReference type="Pfam" id="PF12128">
    <property type="entry name" value="DUF3584"/>
    <property type="match status" value="1"/>
</dbReference>